<dbReference type="Pfam" id="PF20415">
    <property type="entry name" value="DUF6699"/>
    <property type="match status" value="1"/>
</dbReference>
<evidence type="ECO:0000256" key="1">
    <source>
        <dbReference type="SAM" id="MobiDB-lite"/>
    </source>
</evidence>
<feature type="compositionally biased region" description="Basic and acidic residues" evidence="1">
    <location>
        <begin position="159"/>
        <end position="189"/>
    </location>
</feature>
<dbReference type="InterPro" id="IPR046522">
    <property type="entry name" value="DUF6699"/>
</dbReference>
<evidence type="ECO:0000313" key="3">
    <source>
        <dbReference type="EMBL" id="KAJ3491089.1"/>
    </source>
</evidence>
<dbReference type="Proteomes" id="UP001148786">
    <property type="component" value="Unassembled WGS sequence"/>
</dbReference>
<dbReference type="AlphaFoldDB" id="A0A9W8JWF2"/>
<evidence type="ECO:0000259" key="2">
    <source>
        <dbReference type="Pfam" id="PF20415"/>
    </source>
</evidence>
<accession>A0A9W8JWF2</accession>
<evidence type="ECO:0000313" key="4">
    <source>
        <dbReference type="Proteomes" id="UP001148786"/>
    </source>
</evidence>
<reference evidence="3" key="1">
    <citation type="submission" date="2022-07" db="EMBL/GenBank/DDBJ databases">
        <title>Genome Sequence of Agrocybe chaxingu.</title>
        <authorList>
            <person name="Buettner E."/>
        </authorList>
    </citation>
    <scope>NUCLEOTIDE SEQUENCE</scope>
    <source>
        <strain evidence="3">MP-N11</strain>
    </source>
</reference>
<feature type="region of interest" description="Disordered" evidence="1">
    <location>
        <begin position="201"/>
        <end position="241"/>
    </location>
</feature>
<keyword evidence="4" id="KW-1185">Reference proteome</keyword>
<sequence length="241" mass="26105">MDPFAEGSHYGPVLEPFLVKVVGAQVKVNPLLQPLPEDGSDQMHLKWNMIFPTSTVQRSSDPSHVSWSKGRDAPATFPRITALRLVSTAIPWMTSIKARNPEKGLTCGEVIDAIGYDMSKFTSAQDFKVLSAADQKEVTNAYRHHRSRSPGVPGGAARSGHEAPRLPAQEHDVRGDRRERPGGGADLRRGTAVCVRAQVLADVPNDEAGNQGSRCESEGGERGWAVKGELDEYSDHGSVAQ</sequence>
<proteinExistence type="predicted"/>
<organism evidence="3 4">
    <name type="scientific">Agrocybe chaxingu</name>
    <dbReference type="NCBI Taxonomy" id="84603"/>
    <lineage>
        <taxon>Eukaryota</taxon>
        <taxon>Fungi</taxon>
        <taxon>Dikarya</taxon>
        <taxon>Basidiomycota</taxon>
        <taxon>Agaricomycotina</taxon>
        <taxon>Agaricomycetes</taxon>
        <taxon>Agaricomycetidae</taxon>
        <taxon>Agaricales</taxon>
        <taxon>Agaricineae</taxon>
        <taxon>Strophariaceae</taxon>
        <taxon>Agrocybe</taxon>
    </lineage>
</organism>
<protein>
    <recommendedName>
        <fullName evidence="2">DUF6699 domain-containing protein</fullName>
    </recommendedName>
</protein>
<name>A0A9W8JWF2_9AGAR</name>
<dbReference type="EMBL" id="JANKHO010002567">
    <property type="protein sequence ID" value="KAJ3491089.1"/>
    <property type="molecule type" value="Genomic_DNA"/>
</dbReference>
<feature type="domain" description="DUF6699" evidence="2">
    <location>
        <begin position="45"/>
        <end position="160"/>
    </location>
</feature>
<dbReference type="OrthoDB" id="3352225at2759"/>
<comment type="caution">
    <text evidence="3">The sequence shown here is derived from an EMBL/GenBank/DDBJ whole genome shotgun (WGS) entry which is preliminary data.</text>
</comment>
<gene>
    <name evidence="3" type="ORF">NLJ89_g11370</name>
</gene>
<feature type="region of interest" description="Disordered" evidence="1">
    <location>
        <begin position="139"/>
        <end position="189"/>
    </location>
</feature>